<keyword evidence="3" id="KW-1185">Reference proteome</keyword>
<feature type="compositionally biased region" description="Basic and acidic residues" evidence="1">
    <location>
        <begin position="44"/>
        <end position="60"/>
    </location>
</feature>
<feature type="compositionally biased region" description="Basic residues" evidence="1">
    <location>
        <begin position="89"/>
        <end position="98"/>
    </location>
</feature>
<dbReference type="Proteomes" id="UP000059680">
    <property type="component" value="Chromosome 8"/>
</dbReference>
<evidence type="ECO:0000256" key="1">
    <source>
        <dbReference type="SAM" id="MobiDB-lite"/>
    </source>
</evidence>
<evidence type="ECO:0000313" key="3">
    <source>
        <dbReference type="Proteomes" id="UP000059680"/>
    </source>
</evidence>
<dbReference type="PaxDb" id="39947-A0A0P0XDW2"/>
<dbReference type="InParanoid" id="A0A0P0XDW2"/>
<sequence length="174" mass="18654">MQERADGNVRQHAHLRHPPVSTTLRPLACLVPLWQPLAGVAQRPEKPHTVVDGKEKEQGKGKAPALASRGCTRQVAAAAAQVKLALPPRCRHGARTRPARAELADASPTHAAAVGDPSPRAWPATPPPRAPSSPTPLAPTTSGKGDRWIWPSVRRERHRHASYEDSDGAPQALL</sequence>
<feature type="region of interest" description="Disordered" evidence="1">
    <location>
        <begin position="89"/>
        <end position="174"/>
    </location>
</feature>
<proteinExistence type="predicted"/>
<dbReference type="AlphaFoldDB" id="A0A0P0XDW2"/>
<evidence type="ECO:0000313" key="2">
    <source>
        <dbReference type="EMBL" id="BAT04576.1"/>
    </source>
</evidence>
<feature type="region of interest" description="Disordered" evidence="1">
    <location>
        <begin position="44"/>
        <end position="70"/>
    </location>
</feature>
<dbReference type="EMBL" id="AP014964">
    <property type="protein sequence ID" value="BAT04576.1"/>
    <property type="molecule type" value="Genomic_DNA"/>
</dbReference>
<reference evidence="2 3" key="2">
    <citation type="journal article" date="2013" name="Plant Cell Physiol.">
        <title>Rice Annotation Project Database (RAP-DB): an integrative and interactive database for rice genomics.</title>
        <authorList>
            <person name="Sakai H."/>
            <person name="Lee S.S."/>
            <person name="Tanaka T."/>
            <person name="Numa H."/>
            <person name="Kim J."/>
            <person name="Kawahara Y."/>
            <person name="Wakimoto H."/>
            <person name="Yang C.C."/>
            <person name="Iwamoto M."/>
            <person name="Abe T."/>
            <person name="Yamada Y."/>
            <person name="Muto A."/>
            <person name="Inokuchi H."/>
            <person name="Ikemura T."/>
            <person name="Matsumoto T."/>
            <person name="Sasaki T."/>
            <person name="Itoh T."/>
        </authorList>
    </citation>
    <scope>NUCLEOTIDE SEQUENCE [LARGE SCALE GENOMIC DNA]</scope>
    <source>
        <strain evidence="3">cv. Nipponbare</strain>
    </source>
</reference>
<gene>
    <name evidence="2" type="ordered locus">Os08g0255380</name>
    <name evidence="2" type="ORF">OSNPB_080255380</name>
</gene>
<organism evidence="2 3">
    <name type="scientific">Oryza sativa subsp. japonica</name>
    <name type="common">Rice</name>
    <dbReference type="NCBI Taxonomy" id="39947"/>
    <lineage>
        <taxon>Eukaryota</taxon>
        <taxon>Viridiplantae</taxon>
        <taxon>Streptophyta</taxon>
        <taxon>Embryophyta</taxon>
        <taxon>Tracheophyta</taxon>
        <taxon>Spermatophyta</taxon>
        <taxon>Magnoliopsida</taxon>
        <taxon>Liliopsida</taxon>
        <taxon>Poales</taxon>
        <taxon>Poaceae</taxon>
        <taxon>BOP clade</taxon>
        <taxon>Oryzoideae</taxon>
        <taxon>Oryzeae</taxon>
        <taxon>Oryzinae</taxon>
        <taxon>Oryza</taxon>
        <taxon>Oryza sativa</taxon>
    </lineage>
</organism>
<reference evidence="3" key="1">
    <citation type="journal article" date="2005" name="Nature">
        <title>The map-based sequence of the rice genome.</title>
        <authorList>
            <consortium name="International rice genome sequencing project (IRGSP)"/>
            <person name="Matsumoto T."/>
            <person name="Wu J."/>
            <person name="Kanamori H."/>
            <person name="Katayose Y."/>
            <person name="Fujisawa M."/>
            <person name="Namiki N."/>
            <person name="Mizuno H."/>
            <person name="Yamamoto K."/>
            <person name="Antonio B.A."/>
            <person name="Baba T."/>
            <person name="Sakata K."/>
            <person name="Nagamura Y."/>
            <person name="Aoki H."/>
            <person name="Arikawa K."/>
            <person name="Arita K."/>
            <person name="Bito T."/>
            <person name="Chiden Y."/>
            <person name="Fujitsuka N."/>
            <person name="Fukunaka R."/>
            <person name="Hamada M."/>
            <person name="Harada C."/>
            <person name="Hayashi A."/>
            <person name="Hijishita S."/>
            <person name="Honda M."/>
            <person name="Hosokawa S."/>
            <person name="Ichikawa Y."/>
            <person name="Idonuma A."/>
            <person name="Iijima M."/>
            <person name="Ikeda M."/>
            <person name="Ikeno M."/>
            <person name="Ito K."/>
            <person name="Ito S."/>
            <person name="Ito T."/>
            <person name="Ito Y."/>
            <person name="Ito Y."/>
            <person name="Iwabuchi A."/>
            <person name="Kamiya K."/>
            <person name="Karasawa W."/>
            <person name="Kurita K."/>
            <person name="Katagiri S."/>
            <person name="Kikuta A."/>
            <person name="Kobayashi H."/>
            <person name="Kobayashi N."/>
            <person name="Machita K."/>
            <person name="Maehara T."/>
            <person name="Masukawa M."/>
            <person name="Mizubayashi T."/>
            <person name="Mukai Y."/>
            <person name="Nagasaki H."/>
            <person name="Nagata Y."/>
            <person name="Naito S."/>
            <person name="Nakashima M."/>
            <person name="Nakama Y."/>
            <person name="Nakamichi Y."/>
            <person name="Nakamura M."/>
            <person name="Meguro A."/>
            <person name="Negishi M."/>
            <person name="Ohta I."/>
            <person name="Ohta T."/>
            <person name="Okamoto M."/>
            <person name="Ono N."/>
            <person name="Saji S."/>
            <person name="Sakaguchi M."/>
            <person name="Sakai K."/>
            <person name="Shibata M."/>
            <person name="Shimokawa T."/>
            <person name="Song J."/>
            <person name="Takazaki Y."/>
            <person name="Terasawa K."/>
            <person name="Tsugane M."/>
            <person name="Tsuji K."/>
            <person name="Ueda S."/>
            <person name="Waki K."/>
            <person name="Yamagata H."/>
            <person name="Yamamoto M."/>
            <person name="Yamamoto S."/>
            <person name="Yamane H."/>
            <person name="Yoshiki S."/>
            <person name="Yoshihara R."/>
            <person name="Yukawa K."/>
            <person name="Zhong H."/>
            <person name="Yano M."/>
            <person name="Yuan Q."/>
            <person name="Ouyang S."/>
            <person name="Liu J."/>
            <person name="Jones K.M."/>
            <person name="Gansberger K."/>
            <person name="Moffat K."/>
            <person name="Hill J."/>
            <person name="Bera J."/>
            <person name="Fadrosh D."/>
            <person name="Jin S."/>
            <person name="Johri S."/>
            <person name="Kim M."/>
            <person name="Overton L."/>
            <person name="Reardon M."/>
            <person name="Tsitrin T."/>
            <person name="Vuong H."/>
            <person name="Weaver B."/>
            <person name="Ciecko A."/>
            <person name="Tallon L."/>
            <person name="Jackson J."/>
            <person name="Pai G."/>
            <person name="Aken S.V."/>
            <person name="Utterback T."/>
            <person name="Reidmuller S."/>
            <person name="Feldblyum T."/>
            <person name="Hsiao J."/>
            <person name="Zismann V."/>
            <person name="Iobst S."/>
            <person name="de Vazeille A.R."/>
            <person name="Buell C.R."/>
            <person name="Ying K."/>
            <person name="Li Y."/>
            <person name="Lu T."/>
            <person name="Huang Y."/>
            <person name="Zhao Q."/>
            <person name="Feng Q."/>
            <person name="Zhang L."/>
            <person name="Zhu J."/>
            <person name="Weng Q."/>
            <person name="Mu J."/>
            <person name="Lu Y."/>
            <person name="Fan D."/>
            <person name="Liu Y."/>
            <person name="Guan J."/>
            <person name="Zhang Y."/>
            <person name="Yu S."/>
            <person name="Liu X."/>
            <person name="Zhang Y."/>
            <person name="Hong G."/>
            <person name="Han B."/>
            <person name="Choisne N."/>
            <person name="Demange N."/>
            <person name="Orjeda G."/>
            <person name="Samain S."/>
            <person name="Cattolico L."/>
            <person name="Pelletier E."/>
            <person name="Couloux A."/>
            <person name="Segurens B."/>
            <person name="Wincker P."/>
            <person name="D'Hont A."/>
            <person name="Scarpelli C."/>
            <person name="Weissenbach J."/>
            <person name="Salanoubat M."/>
            <person name="Quetier F."/>
            <person name="Yu Y."/>
            <person name="Kim H.R."/>
            <person name="Rambo T."/>
            <person name="Currie J."/>
            <person name="Collura K."/>
            <person name="Luo M."/>
            <person name="Yang T."/>
            <person name="Ammiraju J.S.S."/>
            <person name="Engler F."/>
            <person name="Soderlund C."/>
            <person name="Wing R.A."/>
            <person name="Palmer L.E."/>
            <person name="de la Bastide M."/>
            <person name="Spiegel L."/>
            <person name="Nascimento L."/>
            <person name="Zutavern T."/>
            <person name="O'Shaughnessy A."/>
            <person name="Dike S."/>
            <person name="Dedhia N."/>
            <person name="Preston R."/>
            <person name="Balija V."/>
            <person name="McCombie W.R."/>
            <person name="Chow T."/>
            <person name="Chen H."/>
            <person name="Chung M."/>
            <person name="Chen C."/>
            <person name="Shaw J."/>
            <person name="Wu H."/>
            <person name="Hsiao K."/>
            <person name="Chao Y."/>
            <person name="Chu M."/>
            <person name="Cheng C."/>
            <person name="Hour A."/>
            <person name="Lee P."/>
            <person name="Lin S."/>
            <person name="Lin Y."/>
            <person name="Liou J."/>
            <person name="Liu S."/>
            <person name="Hsing Y."/>
            <person name="Raghuvanshi S."/>
            <person name="Mohanty A."/>
            <person name="Bharti A.K."/>
            <person name="Gaur A."/>
            <person name="Gupta V."/>
            <person name="Kumar D."/>
            <person name="Ravi V."/>
            <person name="Vij S."/>
            <person name="Kapur A."/>
            <person name="Khurana P."/>
            <person name="Khurana P."/>
            <person name="Khurana J.P."/>
            <person name="Tyagi A.K."/>
            <person name="Gaikwad K."/>
            <person name="Singh A."/>
            <person name="Dalal V."/>
            <person name="Srivastava S."/>
            <person name="Dixit A."/>
            <person name="Pal A.K."/>
            <person name="Ghazi I.A."/>
            <person name="Yadav M."/>
            <person name="Pandit A."/>
            <person name="Bhargava A."/>
            <person name="Sureshbabu K."/>
            <person name="Batra K."/>
            <person name="Sharma T.R."/>
            <person name="Mohapatra T."/>
            <person name="Singh N.K."/>
            <person name="Messing J."/>
            <person name="Nelson A.B."/>
            <person name="Fuks G."/>
            <person name="Kavchok S."/>
            <person name="Keizer G."/>
            <person name="Linton E."/>
            <person name="Llaca V."/>
            <person name="Song R."/>
            <person name="Tanyolac B."/>
            <person name="Young S."/>
            <person name="Ho-Il K."/>
            <person name="Hahn J.H."/>
            <person name="Sangsakoo G."/>
            <person name="Vanavichit A."/>
            <person name="de Mattos Luiz.A.T."/>
            <person name="Zimmer P.D."/>
            <person name="Malone G."/>
            <person name="Dellagostin O."/>
            <person name="de Oliveira A.C."/>
            <person name="Bevan M."/>
            <person name="Bancroft I."/>
            <person name="Minx P."/>
            <person name="Cordum H."/>
            <person name="Wilson R."/>
            <person name="Cheng Z."/>
            <person name="Jin W."/>
            <person name="Jiang J."/>
            <person name="Leong S.A."/>
            <person name="Iwama H."/>
            <person name="Gojobori T."/>
            <person name="Itoh T."/>
            <person name="Niimura Y."/>
            <person name="Fujii Y."/>
            <person name="Habara T."/>
            <person name="Sakai H."/>
            <person name="Sato Y."/>
            <person name="Wilson G."/>
            <person name="Kumar K."/>
            <person name="McCouch S."/>
            <person name="Juretic N."/>
            <person name="Hoen D."/>
            <person name="Wright S."/>
            <person name="Bruskiewich R."/>
            <person name="Bureau T."/>
            <person name="Miyao A."/>
            <person name="Hirochika H."/>
            <person name="Nishikawa T."/>
            <person name="Kadowaki K."/>
            <person name="Sugiura M."/>
            <person name="Burr B."/>
            <person name="Sasaki T."/>
        </authorList>
    </citation>
    <scope>NUCLEOTIDE SEQUENCE [LARGE SCALE GENOMIC DNA]</scope>
    <source>
        <strain evidence="3">cv. Nipponbare</strain>
    </source>
</reference>
<reference evidence="2 3" key="3">
    <citation type="journal article" date="2013" name="Rice">
        <title>Improvement of the Oryza sativa Nipponbare reference genome using next generation sequence and optical map data.</title>
        <authorList>
            <person name="Kawahara Y."/>
            <person name="de la Bastide M."/>
            <person name="Hamilton J.P."/>
            <person name="Kanamori H."/>
            <person name="McCombie W.R."/>
            <person name="Ouyang S."/>
            <person name="Schwartz D.C."/>
            <person name="Tanaka T."/>
            <person name="Wu J."/>
            <person name="Zhou S."/>
            <person name="Childs K.L."/>
            <person name="Davidson R.M."/>
            <person name="Lin H."/>
            <person name="Quesada-Ocampo L."/>
            <person name="Vaillancourt B."/>
            <person name="Sakai H."/>
            <person name="Lee S.S."/>
            <person name="Kim J."/>
            <person name="Numa H."/>
            <person name="Itoh T."/>
            <person name="Buell C.R."/>
            <person name="Matsumoto T."/>
        </authorList>
    </citation>
    <scope>NUCLEOTIDE SEQUENCE [LARGE SCALE GENOMIC DNA]</scope>
    <source>
        <strain evidence="3">cv. Nipponbare</strain>
    </source>
</reference>
<protein>
    <submittedName>
        <fullName evidence="2">Os08g0255380 protein</fullName>
    </submittedName>
</protein>
<accession>A0A0P0XDW2</accession>
<feature type="compositionally biased region" description="Pro residues" evidence="1">
    <location>
        <begin position="124"/>
        <end position="137"/>
    </location>
</feature>
<name>A0A0P0XDW2_ORYSJ</name>